<reference evidence="9 10" key="1">
    <citation type="submission" date="2023-09" db="EMBL/GenBank/DDBJ databases">
        <authorList>
            <person name="Rey-Velasco X."/>
        </authorList>
    </citation>
    <scope>NUCLEOTIDE SEQUENCE [LARGE SCALE GENOMIC DNA]</scope>
    <source>
        <strain evidence="9 10">P117</strain>
    </source>
</reference>
<dbReference type="SUPFAM" id="SSF53383">
    <property type="entry name" value="PLP-dependent transferases"/>
    <property type="match status" value="1"/>
</dbReference>
<dbReference type="Gene3D" id="3.40.640.10">
    <property type="entry name" value="Type I PLP-dependent aspartate aminotransferase-like (Major domain)"/>
    <property type="match status" value="1"/>
</dbReference>
<evidence type="ECO:0000256" key="2">
    <source>
        <dbReference type="ARBA" id="ARBA00010447"/>
    </source>
</evidence>
<dbReference type="EC" id="2.8.1.7" evidence="3"/>
<dbReference type="CDD" id="cd06453">
    <property type="entry name" value="SufS_like"/>
    <property type="match status" value="1"/>
</dbReference>
<dbReference type="InterPro" id="IPR015422">
    <property type="entry name" value="PyrdxlP-dep_Trfase_small"/>
</dbReference>
<evidence type="ECO:0000313" key="10">
    <source>
        <dbReference type="Proteomes" id="UP001253545"/>
    </source>
</evidence>
<comment type="similarity">
    <text evidence="2">Belongs to the class-V pyridoxal-phosphate-dependent aminotransferase family. Csd subfamily.</text>
</comment>
<dbReference type="Gene3D" id="3.90.1150.10">
    <property type="entry name" value="Aspartate Aminotransferase, domain 1"/>
    <property type="match status" value="1"/>
</dbReference>
<comment type="caution">
    <text evidence="9">The sequence shown here is derived from an EMBL/GenBank/DDBJ whole genome shotgun (WGS) entry which is preliminary data.</text>
</comment>
<accession>A0ABU2ZQ38</accession>
<organism evidence="9 10">
    <name type="scientific">Glaciecola petra</name>
    <dbReference type="NCBI Taxonomy" id="3075602"/>
    <lineage>
        <taxon>Bacteria</taxon>
        <taxon>Pseudomonadati</taxon>
        <taxon>Pseudomonadota</taxon>
        <taxon>Gammaproteobacteria</taxon>
        <taxon>Alteromonadales</taxon>
        <taxon>Alteromonadaceae</taxon>
        <taxon>Glaciecola</taxon>
    </lineage>
</organism>
<dbReference type="InterPro" id="IPR003808">
    <property type="entry name" value="Fe-S_metab-assoc_dom"/>
</dbReference>
<dbReference type="Proteomes" id="UP001253545">
    <property type="component" value="Unassembled WGS sequence"/>
</dbReference>
<dbReference type="GO" id="GO:0008483">
    <property type="term" value="F:transaminase activity"/>
    <property type="evidence" value="ECO:0007669"/>
    <property type="project" value="UniProtKB-KW"/>
</dbReference>
<sequence length="563" mass="62651">MPSDFRQEFPFFENIKLDSTPPTTVYLDSAATSQRINCAMTASENYYRQYNANVHRGAYELAQKATKVYEQARSNIAEFIGSNDSSTLVFTSGATEALNLIANGLTQNMLNGKQIVVCESEHHANLLPWQVLAKRFNLKLTRIPLAENGQFGEEQLQYAKSLITEDVALLAIAHASNALGNIYPVETLCHLAKSANAISVIDGTQAAAHLDINVTNINCDFYVLSGHKMYAGTGVGVLYGRFALLRLLTPSKVGGEMISHASFDNFEAQEPPLKFEAGTPNIAGVLSMTEAASFCRANLKAIQSHENALVNYLYSQLSSFKHMQIYGNEQNSLPIVAFNLLPFHCNDLASYLATEGIAVRAGHHCCMPLMQTLKIEGCVRVSIACYNTFQDVDDFIAALRRFVEYMTVSDKENLSTQTTTSTGSDLHISTEAHTSCSDTEKQLLAIDNWNEKHRQLLLISRHLPILPPQARTEINKVSGCESSVWLASYKGPANNYRFLAYSNSKIIRGLLFVILDKINTLNTQTIAEFDIEMYLTYLGLFKFFSKGRRDGIRQVIRRIQEEV</sequence>
<dbReference type="SUPFAM" id="SSF82649">
    <property type="entry name" value="SufE/NifU"/>
    <property type="match status" value="1"/>
</dbReference>
<evidence type="ECO:0000256" key="6">
    <source>
        <dbReference type="ARBA" id="ARBA00050776"/>
    </source>
</evidence>
<evidence type="ECO:0000256" key="4">
    <source>
        <dbReference type="ARBA" id="ARBA00022679"/>
    </source>
</evidence>
<evidence type="ECO:0000256" key="3">
    <source>
        <dbReference type="ARBA" id="ARBA00012239"/>
    </source>
</evidence>
<evidence type="ECO:0000259" key="7">
    <source>
        <dbReference type="Pfam" id="PF00266"/>
    </source>
</evidence>
<keyword evidence="10" id="KW-1185">Reference proteome</keyword>
<dbReference type="InterPro" id="IPR010970">
    <property type="entry name" value="Cys_dSase_SufS"/>
</dbReference>
<dbReference type="RefSeq" id="WP_311367655.1">
    <property type="nucleotide sequence ID" value="NZ_JAVRHX010000001.1"/>
</dbReference>
<evidence type="ECO:0000259" key="8">
    <source>
        <dbReference type="Pfam" id="PF02657"/>
    </source>
</evidence>
<keyword evidence="4" id="KW-0808">Transferase</keyword>
<dbReference type="InterPro" id="IPR015421">
    <property type="entry name" value="PyrdxlP-dep_Trfase_major"/>
</dbReference>
<proteinExistence type="inferred from homology"/>
<comment type="catalytic activity">
    <reaction evidence="6">
        <text>(sulfur carrier)-H + L-cysteine = (sulfur carrier)-SH + L-alanine</text>
        <dbReference type="Rhea" id="RHEA:43892"/>
        <dbReference type="Rhea" id="RHEA-COMP:14737"/>
        <dbReference type="Rhea" id="RHEA-COMP:14739"/>
        <dbReference type="ChEBI" id="CHEBI:29917"/>
        <dbReference type="ChEBI" id="CHEBI:35235"/>
        <dbReference type="ChEBI" id="CHEBI:57972"/>
        <dbReference type="ChEBI" id="CHEBI:64428"/>
        <dbReference type="EC" id="2.8.1.7"/>
    </reaction>
</comment>
<dbReference type="Pfam" id="PF00266">
    <property type="entry name" value="Aminotran_5"/>
    <property type="match status" value="1"/>
</dbReference>
<dbReference type="PROSITE" id="PS00595">
    <property type="entry name" value="AA_TRANSFER_CLASS_5"/>
    <property type="match status" value="1"/>
</dbReference>
<feature type="domain" description="Fe-S metabolism associated" evidence="8">
    <location>
        <begin position="442"/>
        <end position="561"/>
    </location>
</feature>
<name>A0ABU2ZQ38_9ALTE</name>
<dbReference type="InterPro" id="IPR015424">
    <property type="entry name" value="PyrdxlP-dep_Trfase"/>
</dbReference>
<comment type="cofactor">
    <cofactor evidence="1">
        <name>pyridoxal 5'-phosphate</name>
        <dbReference type="ChEBI" id="CHEBI:597326"/>
    </cofactor>
</comment>
<dbReference type="PANTHER" id="PTHR43586">
    <property type="entry name" value="CYSTEINE DESULFURASE"/>
    <property type="match status" value="1"/>
</dbReference>
<keyword evidence="9" id="KW-0032">Aminotransferase</keyword>
<dbReference type="EMBL" id="JAVRHX010000001">
    <property type="protein sequence ID" value="MDT0594173.1"/>
    <property type="molecule type" value="Genomic_DNA"/>
</dbReference>
<evidence type="ECO:0000256" key="5">
    <source>
        <dbReference type="ARBA" id="ARBA00022898"/>
    </source>
</evidence>
<evidence type="ECO:0000256" key="1">
    <source>
        <dbReference type="ARBA" id="ARBA00001933"/>
    </source>
</evidence>
<protein>
    <recommendedName>
        <fullName evidence="3">cysteine desulfurase</fullName>
        <ecNumber evidence="3">2.8.1.7</ecNumber>
    </recommendedName>
</protein>
<evidence type="ECO:0000313" key="9">
    <source>
        <dbReference type="EMBL" id="MDT0594173.1"/>
    </source>
</evidence>
<dbReference type="Gene3D" id="3.90.1010.10">
    <property type="match status" value="1"/>
</dbReference>
<gene>
    <name evidence="9" type="ORF">RM552_04885</name>
</gene>
<dbReference type="PANTHER" id="PTHR43586:SF8">
    <property type="entry name" value="CYSTEINE DESULFURASE 1, CHLOROPLASTIC"/>
    <property type="match status" value="1"/>
</dbReference>
<dbReference type="Pfam" id="PF02657">
    <property type="entry name" value="SufE"/>
    <property type="match status" value="1"/>
</dbReference>
<dbReference type="InterPro" id="IPR020578">
    <property type="entry name" value="Aminotrans_V_PyrdxlP_BS"/>
</dbReference>
<keyword evidence="5" id="KW-0663">Pyridoxal phosphate</keyword>
<feature type="domain" description="Aminotransferase class V" evidence="7">
    <location>
        <begin position="25"/>
        <end position="395"/>
    </location>
</feature>
<dbReference type="InterPro" id="IPR000192">
    <property type="entry name" value="Aminotrans_V_dom"/>
</dbReference>